<dbReference type="InterPro" id="IPR046825">
    <property type="entry name" value="PDH_C"/>
</dbReference>
<dbReference type="PANTHER" id="PTHR21363:SF0">
    <property type="entry name" value="PREPHENATE DEHYDROGENASE [NADP(+)]"/>
    <property type="match status" value="1"/>
</dbReference>
<keyword evidence="2" id="KW-0560">Oxidoreductase</keyword>
<organism evidence="6 7">
    <name type="scientific">Lentilactobacillus fungorum</name>
    <dbReference type="NCBI Taxonomy" id="2201250"/>
    <lineage>
        <taxon>Bacteria</taxon>
        <taxon>Bacillati</taxon>
        <taxon>Bacillota</taxon>
        <taxon>Bacilli</taxon>
        <taxon>Lactobacillales</taxon>
        <taxon>Lactobacillaceae</taxon>
        <taxon>Lentilactobacillus</taxon>
    </lineage>
</organism>
<comment type="similarity">
    <text evidence="1">Belongs to the prephenate/arogenate dehydrogenase family.</text>
</comment>
<dbReference type="Proteomes" id="UP000604765">
    <property type="component" value="Unassembled WGS sequence"/>
</dbReference>
<dbReference type="EMBL" id="BNJR01000014">
    <property type="protein sequence ID" value="GHP14182.1"/>
    <property type="molecule type" value="Genomic_DNA"/>
</dbReference>
<dbReference type="InterPro" id="IPR046826">
    <property type="entry name" value="PDH_N"/>
</dbReference>
<evidence type="ECO:0000256" key="1">
    <source>
        <dbReference type="ARBA" id="ARBA00007964"/>
    </source>
</evidence>
<dbReference type="PROSITE" id="PS51176">
    <property type="entry name" value="PDH_ADH"/>
    <property type="match status" value="1"/>
</dbReference>
<evidence type="ECO:0000313" key="7">
    <source>
        <dbReference type="Proteomes" id="UP000604765"/>
    </source>
</evidence>
<feature type="coiled-coil region" evidence="4">
    <location>
        <begin position="238"/>
        <end position="265"/>
    </location>
</feature>
<dbReference type="Gene3D" id="3.40.50.720">
    <property type="entry name" value="NAD(P)-binding Rossmann-like Domain"/>
    <property type="match status" value="1"/>
</dbReference>
<feature type="domain" description="Prephenate/arogenate dehydrogenase" evidence="5">
    <location>
        <begin position="2"/>
        <end position="283"/>
    </location>
</feature>
<dbReference type="InterPro" id="IPR036291">
    <property type="entry name" value="NAD(P)-bd_dom_sf"/>
</dbReference>
<dbReference type="InterPro" id="IPR050812">
    <property type="entry name" value="Preph/Arog_dehydrog"/>
</dbReference>
<evidence type="ECO:0000313" key="6">
    <source>
        <dbReference type="EMBL" id="GHP14182.1"/>
    </source>
</evidence>
<comment type="pathway">
    <text evidence="3">Amino-acid biosynthesis.</text>
</comment>
<dbReference type="SUPFAM" id="SSF51735">
    <property type="entry name" value="NAD(P)-binding Rossmann-fold domains"/>
    <property type="match status" value="1"/>
</dbReference>
<keyword evidence="7" id="KW-1185">Reference proteome</keyword>
<dbReference type="Gene3D" id="1.10.3660.10">
    <property type="entry name" value="6-phosphogluconate dehydrogenase C-terminal like domain"/>
    <property type="match status" value="1"/>
</dbReference>
<evidence type="ECO:0000256" key="3">
    <source>
        <dbReference type="ARBA" id="ARBA00029440"/>
    </source>
</evidence>
<dbReference type="InterPro" id="IPR008927">
    <property type="entry name" value="6-PGluconate_DH-like_C_sf"/>
</dbReference>
<dbReference type="Pfam" id="PF02153">
    <property type="entry name" value="PDH_N"/>
    <property type="match status" value="1"/>
</dbReference>
<gene>
    <name evidence="6" type="primary">tyrA</name>
    <name evidence="6" type="ORF">YK48G_16070</name>
</gene>
<evidence type="ECO:0000256" key="4">
    <source>
        <dbReference type="SAM" id="Coils"/>
    </source>
</evidence>
<evidence type="ECO:0000256" key="2">
    <source>
        <dbReference type="ARBA" id="ARBA00023002"/>
    </source>
</evidence>
<dbReference type="InterPro" id="IPR003099">
    <property type="entry name" value="Prephen_DH"/>
</dbReference>
<comment type="caution">
    <text evidence="6">The sequence shown here is derived from an EMBL/GenBank/DDBJ whole genome shotgun (WGS) entry which is preliminary data.</text>
</comment>
<name>A0ABQ3VZ46_9LACO</name>
<evidence type="ECO:0000259" key="5">
    <source>
        <dbReference type="PROSITE" id="PS51176"/>
    </source>
</evidence>
<accession>A0ABQ3VZ46</accession>
<dbReference type="Pfam" id="PF20463">
    <property type="entry name" value="PDH_C"/>
    <property type="match status" value="1"/>
</dbReference>
<keyword evidence="4" id="KW-0175">Coiled coil</keyword>
<dbReference type="PANTHER" id="PTHR21363">
    <property type="entry name" value="PREPHENATE DEHYDROGENASE"/>
    <property type="match status" value="1"/>
</dbReference>
<proteinExistence type="inferred from homology"/>
<sequence length="283" mass="30516">MRTVLISGLGLIGSSIARIIKQADSTIQIIGVDPDDRSVDFLMAQLVIDQRRSFAEAAPLADLIVLAGPVSVIIEQINELVSLSLKPDVLVTDVGSSKVKIMAAATHLSARQVAFVGGHPMAGSDKVGSRFGRVDLFSGAAYFLVAQSQTDTQLNQFKRLMAPANVNWQMIDAKAHDHLVSELSHVPHIVATTLVNTVAKSLENNPLGLKVAAGGFKDTTRIAGASPEMWTAVALSNADEITRDLDQFKNQLSELQAAIKRGDRQRVFEIFEAASKIRKSLNH</sequence>
<protein>
    <submittedName>
        <fullName evidence="6">Prephenate dehydrogenase</fullName>
    </submittedName>
</protein>
<dbReference type="SUPFAM" id="SSF48179">
    <property type="entry name" value="6-phosphogluconate dehydrogenase C-terminal domain-like"/>
    <property type="match status" value="1"/>
</dbReference>
<dbReference type="RefSeq" id="WP_203630200.1">
    <property type="nucleotide sequence ID" value="NZ_BNJR01000014.1"/>
</dbReference>
<reference evidence="6 7" key="1">
    <citation type="journal article" date="2021" name="Int. J. Syst. Evol. Microbiol.">
        <title>Lentilactobacillus fungorum sp. nov., isolated from spent mushroom substrates.</title>
        <authorList>
            <person name="Tohno M."/>
            <person name="Tanizawa Y."/>
            <person name="Kojima Y."/>
            <person name="Sakamoto M."/>
            <person name="Ohkuma M."/>
            <person name="Kobayashi H."/>
        </authorList>
    </citation>
    <scope>NUCLEOTIDE SEQUENCE [LARGE SCALE GENOMIC DNA]</scope>
    <source>
        <strain evidence="6 7">YK48G</strain>
    </source>
</reference>